<feature type="transmembrane region" description="Helical" evidence="5">
    <location>
        <begin position="156"/>
        <end position="179"/>
    </location>
</feature>
<dbReference type="Proteomes" id="UP001152321">
    <property type="component" value="Unassembled WGS sequence"/>
</dbReference>
<feature type="transmembrane region" description="Helical" evidence="5">
    <location>
        <begin position="118"/>
        <end position="135"/>
    </location>
</feature>
<feature type="transmembrane region" description="Helical" evidence="5">
    <location>
        <begin position="12"/>
        <end position="35"/>
    </location>
</feature>
<dbReference type="PANTHER" id="PTHR43701">
    <property type="entry name" value="MEMBRANE TRANSPORTER PROTEIN MJ0441-RELATED"/>
    <property type="match status" value="1"/>
</dbReference>
<evidence type="ECO:0000313" key="6">
    <source>
        <dbReference type="EMBL" id="MDG0817762.1"/>
    </source>
</evidence>
<keyword evidence="7" id="KW-1185">Reference proteome</keyword>
<evidence type="ECO:0000256" key="3">
    <source>
        <dbReference type="ARBA" id="ARBA00022989"/>
    </source>
</evidence>
<organism evidence="6 7">
    <name type="scientific">Bdellovibrio svalbardensis</name>
    <dbReference type="NCBI Taxonomy" id="2972972"/>
    <lineage>
        <taxon>Bacteria</taxon>
        <taxon>Pseudomonadati</taxon>
        <taxon>Bdellovibrionota</taxon>
        <taxon>Bdellovibrionia</taxon>
        <taxon>Bdellovibrionales</taxon>
        <taxon>Pseudobdellovibrionaceae</taxon>
        <taxon>Bdellovibrio</taxon>
    </lineage>
</organism>
<evidence type="ECO:0000256" key="5">
    <source>
        <dbReference type="RuleBase" id="RU363041"/>
    </source>
</evidence>
<reference evidence="6" key="1">
    <citation type="submission" date="2022-08" db="EMBL/GenBank/DDBJ databases">
        <title>Novel Bdellovibrio Species Isolated from Svalbard: Designation Bdellovibrio svalbardensis.</title>
        <authorList>
            <person name="Mitchell R.J."/>
            <person name="Choi S.Y."/>
        </authorList>
    </citation>
    <scope>NUCLEOTIDE SEQUENCE</scope>
    <source>
        <strain evidence="6">PAP01</strain>
    </source>
</reference>
<dbReference type="PANTHER" id="PTHR43701:SF2">
    <property type="entry name" value="MEMBRANE TRANSPORTER PROTEIN YJNA-RELATED"/>
    <property type="match status" value="1"/>
</dbReference>
<comment type="caution">
    <text evidence="6">The sequence shown here is derived from an EMBL/GenBank/DDBJ whole genome shotgun (WGS) entry which is preliminary data.</text>
</comment>
<dbReference type="RefSeq" id="WP_277579233.1">
    <property type="nucleotide sequence ID" value="NZ_JANRMI010000004.1"/>
</dbReference>
<evidence type="ECO:0000256" key="1">
    <source>
        <dbReference type="ARBA" id="ARBA00004141"/>
    </source>
</evidence>
<feature type="transmembrane region" description="Helical" evidence="5">
    <location>
        <begin position="41"/>
        <end position="67"/>
    </location>
</feature>
<keyword evidence="2 5" id="KW-0812">Transmembrane</keyword>
<feature type="transmembrane region" description="Helical" evidence="5">
    <location>
        <begin position="185"/>
        <end position="204"/>
    </location>
</feature>
<comment type="similarity">
    <text evidence="5">Belongs to the 4-toluene sulfonate uptake permease (TSUP) (TC 2.A.102) family.</text>
</comment>
<proteinExistence type="inferred from homology"/>
<evidence type="ECO:0000256" key="4">
    <source>
        <dbReference type="ARBA" id="ARBA00023136"/>
    </source>
</evidence>
<evidence type="ECO:0000313" key="7">
    <source>
        <dbReference type="Proteomes" id="UP001152321"/>
    </source>
</evidence>
<dbReference type="InterPro" id="IPR051598">
    <property type="entry name" value="TSUP/Inactive_protease-like"/>
</dbReference>
<evidence type="ECO:0000256" key="2">
    <source>
        <dbReference type="ARBA" id="ARBA00022692"/>
    </source>
</evidence>
<dbReference type="EMBL" id="JANRMI010000004">
    <property type="protein sequence ID" value="MDG0817762.1"/>
    <property type="molecule type" value="Genomic_DNA"/>
</dbReference>
<dbReference type="Pfam" id="PF01925">
    <property type="entry name" value="TauE"/>
    <property type="match status" value="1"/>
</dbReference>
<keyword evidence="5" id="KW-1003">Cell membrane</keyword>
<keyword evidence="3 5" id="KW-1133">Transmembrane helix</keyword>
<accession>A0ABT6DLK4</accession>
<dbReference type="InterPro" id="IPR002781">
    <property type="entry name" value="TM_pro_TauE-like"/>
</dbReference>
<feature type="transmembrane region" description="Helical" evidence="5">
    <location>
        <begin position="248"/>
        <end position="265"/>
    </location>
</feature>
<feature type="transmembrane region" description="Helical" evidence="5">
    <location>
        <begin position="79"/>
        <end position="98"/>
    </location>
</feature>
<gene>
    <name evidence="6" type="ORF">NWE73_15380</name>
</gene>
<sequence length="268" mass="28107">MEILHQYGSFIAGYFGALLIGVSLGVLGGGGSILAVPLLVYLFYVPASLATTYSLFIVGLTSLVGFARAAHVNRVSWKALFGFGIPSLAGLLAVRRLILPSIPAKFLVFEFEVDKNVLIMTSFAVVMLLASISMIRHKGNKLEQKSSLPVSLTKAVLVGGVTGFVGAGGGFLIVPALVVMNRLPMALAVGTSLGVIALNSLLGFTGDAIGGVAIDYLFLLKLAAISVVGIFAGLVWGQKTSEQKLKPAFGYFVLIVGALIFMQQLSKL</sequence>
<feature type="transmembrane region" description="Helical" evidence="5">
    <location>
        <begin position="216"/>
        <end position="236"/>
    </location>
</feature>
<keyword evidence="4 5" id="KW-0472">Membrane</keyword>
<name>A0ABT6DLK4_9BACT</name>
<protein>
    <recommendedName>
        <fullName evidence="5">Probable membrane transporter protein</fullName>
    </recommendedName>
</protein>
<comment type="subcellular location">
    <subcellularLocation>
        <location evidence="5">Cell membrane</location>
        <topology evidence="5">Multi-pass membrane protein</topology>
    </subcellularLocation>
    <subcellularLocation>
        <location evidence="1">Membrane</location>
        <topology evidence="1">Multi-pass membrane protein</topology>
    </subcellularLocation>
</comment>